<evidence type="ECO:0000256" key="1">
    <source>
        <dbReference type="SAM" id="MobiDB-lite"/>
    </source>
</evidence>
<feature type="region of interest" description="Disordered" evidence="1">
    <location>
        <begin position="17"/>
        <end position="61"/>
    </location>
</feature>
<organism evidence="2 3">
    <name type="scientific">Tetrabaena socialis</name>
    <dbReference type="NCBI Taxonomy" id="47790"/>
    <lineage>
        <taxon>Eukaryota</taxon>
        <taxon>Viridiplantae</taxon>
        <taxon>Chlorophyta</taxon>
        <taxon>core chlorophytes</taxon>
        <taxon>Chlorophyceae</taxon>
        <taxon>CS clade</taxon>
        <taxon>Chlamydomonadales</taxon>
        <taxon>Tetrabaenaceae</taxon>
        <taxon>Tetrabaena</taxon>
    </lineage>
</organism>
<evidence type="ECO:0000313" key="2">
    <source>
        <dbReference type="EMBL" id="PNH10627.1"/>
    </source>
</evidence>
<accession>A0A2J8ADN2</accession>
<name>A0A2J8ADN2_9CHLO</name>
<proteinExistence type="predicted"/>
<reference evidence="2 3" key="1">
    <citation type="journal article" date="2017" name="Mol. Biol. Evol.">
        <title>The 4-celled Tetrabaena socialis nuclear genome reveals the essential components for genetic control of cell number at the origin of multicellularity in the volvocine lineage.</title>
        <authorList>
            <person name="Featherston J."/>
            <person name="Arakaki Y."/>
            <person name="Hanschen E.R."/>
            <person name="Ferris P.J."/>
            <person name="Michod R.E."/>
            <person name="Olson B.J.S.C."/>
            <person name="Nozaki H."/>
            <person name="Durand P.M."/>
        </authorList>
    </citation>
    <scope>NUCLEOTIDE SEQUENCE [LARGE SCALE GENOMIC DNA]</scope>
    <source>
        <strain evidence="2 3">NIES-571</strain>
    </source>
</reference>
<dbReference type="EMBL" id="PGGS01000050">
    <property type="protein sequence ID" value="PNH10627.1"/>
    <property type="molecule type" value="Genomic_DNA"/>
</dbReference>
<dbReference type="AlphaFoldDB" id="A0A2J8ADN2"/>
<sequence length="61" mass="6945">MLSPLYRVLERNLACPSLRTHPQQGTVNRSNGRQHLPRFEPRPAQSSSKLRARTKATMSSE</sequence>
<protein>
    <submittedName>
        <fullName evidence="2">Uncharacterized protein</fullName>
    </submittedName>
</protein>
<keyword evidence="3" id="KW-1185">Reference proteome</keyword>
<evidence type="ECO:0000313" key="3">
    <source>
        <dbReference type="Proteomes" id="UP000236333"/>
    </source>
</evidence>
<comment type="caution">
    <text evidence="2">The sequence shown here is derived from an EMBL/GenBank/DDBJ whole genome shotgun (WGS) entry which is preliminary data.</text>
</comment>
<gene>
    <name evidence="2" type="ORF">TSOC_002619</name>
</gene>
<dbReference type="Proteomes" id="UP000236333">
    <property type="component" value="Unassembled WGS sequence"/>
</dbReference>
<feature type="compositionally biased region" description="Polar residues" evidence="1">
    <location>
        <begin position="20"/>
        <end position="33"/>
    </location>
</feature>